<comment type="pathway">
    <text evidence="2 11">Porphyrin-containing compound metabolism; protoporphyrin-IX biosynthesis; protoporphyrin-IX from protoporphyrinogen-IX: step 1/1.</text>
</comment>
<dbReference type="InterPro" id="IPR050464">
    <property type="entry name" value="Zeta_carotene_desat/Oxidored"/>
</dbReference>
<dbReference type="Pfam" id="PF01593">
    <property type="entry name" value="Amino_oxidase"/>
    <property type="match status" value="1"/>
</dbReference>
<keyword evidence="8 11" id="KW-0350">Heme biosynthesis</keyword>
<comment type="cofactor">
    <cofactor evidence="11">
        <name>FAD</name>
        <dbReference type="ChEBI" id="CHEBI:57692"/>
    </cofactor>
    <text evidence="11">Binds 1 FAD per subunit.</text>
</comment>
<evidence type="ECO:0000256" key="9">
    <source>
        <dbReference type="ARBA" id="ARBA00023244"/>
    </source>
</evidence>
<keyword evidence="6 11" id="KW-0274">FAD</keyword>
<comment type="catalytic activity">
    <reaction evidence="10 11">
        <text>protoporphyrinogen IX + 3 O2 = protoporphyrin IX + 3 H2O2</text>
        <dbReference type="Rhea" id="RHEA:25576"/>
        <dbReference type="ChEBI" id="CHEBI:15379"/>
        <dbReference type="ChEBI" id="CHEBI:16240"/>
        <dbReference type="ChEBI" id="CHEBI:57306"/>
        <dbReference type="ChEBI" id="CHEBI:57307"/>
        <dbReference type="EC" id="1.3.3.4"/>
    </reaction>
</comment>
<keyword evidence="14" id="KW-1185">Reference proteome</keyword>
<evidence type="ECO:0000313" key="13">
    <source>
        <dbReference type="EMBL" id="KAJ5093242.1"/>
    </source>
</evidence>
<dbReference type="SUPFAM" id="SSF54373">
    <property type="entry name" value="FAD-linked reductases, C-terminal domain"/>
    <property type="match status" value="1"/>
</dbReference>
<dbReference type="AlphaFoldDB" id="A0A9W9K5T9"/>
<evidence type="ECO:0000256" key="3">
    <source>
        <dbReference type="ARBA" id="ARBA00010551"/>
    </source>
</evidence>
<gene>
    <name evidence="13" type="ORF">N7456_009103</name>
</gene>
<comment type="function">
    <text evidence="1 11">Catalyzes the 6-electron oxidation of protoporphyrinogen-IX to form protoporphyrin-IX.</text>
</comment>
<dbReference type="OrthoDB" id="438553at2759"/>
<dbReference type="PANTHER" id="PTHR42923:SF3">
    <property type="entry name" value="PROTOPORPHYRINOGEN OXIDASE"/>
    <property type="match status" value="1"/>
</dbReference>
<dbReference type="Gene3D" id="3.50.50.60">
    <property type="entry name" value="FAD/NAD(P)-binding domain"/>
    <property type="match status" value="1"/>
</dbReference>
<organism evidence="13 14">
    <name type="scientific">Penicillium angulare</name>
    <dbReference type="NCBI Taxonomy" id="116970"/>
    <lineage>
        <taxon>Eukaryota</taxon>
        <taxon>Fungi</taxon>
        <taxon>Dikarya</taxon>
        <taxon>Ascomycota</taxon>
        <taxon>Pezizomycotina</taxon>
        <taxon>Eurotiomycetes</taxon>
        <taxon>Eurotiomycetidae</taxon>
        <taxon>Eurotiales</taxon>
        <taxon>Aspergillaceae</taxon>
        <taxon>Penicillium</taxon>
    </lineage>
</organism>
<reference evidence="13" key="1">
    <citation type="submission" date="2022-11" db="EMBL/GenBank/DDBJ databases">
        <authorList>
            <person name="Petersen C."/>
        </authorList>
    </citation>
    <scope>NUCLEOTIDE SEQUENCE</scope>
    <source>
        <strain evidence="13">IBT 30069</strain>
    </source>
</reference>
<comment type="caution">
    <text evidence="13">The sequence shown here is derived from an EMBL/GenBank/DDBJ whole genome shotgun (WGS) entry which is preliminary data.</text>
</comment>
<evidence type="ECO:0000256" key="10">
    <source>
        <dbReference type="ARBA" id="ARBA00047554"/>
    </source>
</evidence>
<keyword evidence="5 11" id="KW-0285">Flavoprotein</keyword>
<dbReference type="InterPro" id="IPR002937">
    <property type="entry name" value="Amino_oxidase"/>
</dbReference>
<accession>A0A9W9K5T9</accession>
<evidence type="ECO:0000256" key="7">
    <source>
        <dbReference type="ARBA" id="ARBA00023002"/>
    </source>
</evidence>
<reference evidence="13" key="2">
    <citation type="journal article" date="2023" name="IMA Fungus">
        <title>Comparative genomic study of the Penicillium genus elucidates a diverse pangenome and 15 lateral gene transfer events.</title>
        <authorList>
            <person name="Petersen C."/>
            <person name="Sorensen T."/>
            <person name="Nielsen M.R."/>
            <person name="Sondergaard T.E."/>
            <person name="Sorensen J.L."/>
            <person name="Fitzpatrick D.A."/>
            <person name="Frisvad J.C."/>
            <person name="Nielsen K.L."/>
        </authorList>
    </citation>
    <scope>NUCLEOTIDE SEQUENCE</scope>
    <source>
        <strain evidence="13">IBT 30069</strain>
    </source>
</reference>
<dbReference type="GO" id="GO:0004729">
    <property type="term" value="F:oxygen-dependent protoporphyrinogen oxidase activity"/>
    <property type="evidence" value="ECO:0007669"/>
    <property type="project" value="UniProtKB-UniRule"/>
</dbReference>
<keyword evidence="7 11" id="KW-0560">Oxidoreductase</keyword>
<protein>
    <recommendedName>
        <fullName evidence="4 11">Protoporphyrinogen oxidase</fullName>
        <ecNumber evidence="4 11">1.3.3.4</ecNumber>
    </recommendedName>
</protein>
<evidence type="ECO:0000256" key="5">
    <source>
        <dbReference type="ARBA" id="ARBA00022630"/>
    </source>
</evidence>
<evidence type="ECO:0000256" key="11">
    <source>
        <dbReference type="RuleBase" id="RU367069"/>
    </source>
</evidence>
<evidence type="ECO:0000259" key="12">
    <source>
        <dbReference type="Pfam" id="PF01593"/>
    </source>
</evidence>
<evidence type="ECO:0000256" key="1">
    <source>
        <dbReference type="ARBA" id="ARBA00002600"/>
    </source>
</evidence>
<proteinExistence type="inferred from homology"/>
<name>A0A9W9K5T9_9EURO</name>
<dbReference type="PANTHER" id="PTHR42923">
    <property type="entry name" value="PROTOPORPHYRINOGEN OXIDASE"/>
    <property type="match status" value="1"/>
</dbReference>
<comment type="subcellular location">
    <subcellularLocation>
        <location evidence="11">Mitochondrion inner membrane</location>
    </subcellularLocation>
</comment>
<evidence type="ECO:0000313" key="14">
    <source>
        <dbReference type="Proteomes" id="UP001149165"/>
    </source>
</evidence>
<sequence>MRSLCASGGRIIKRQPLVTVAHRQHRTFNAAVVGGGITGLTAAWKLTHDPRCSEITVYEKSPHLGGWMSSEIIPVDDGHVVFEYGPRTLRSAASAVPTLWMILQLGIENDLIWSPKISAAALNRFIYYPDRLVRVPTPQRGVSRIGNLTNALNTLWKEPVFETLLPAIILESFKPPRHADQWSKDESIADFISRRFTPEVAENLVSAFMHGIYAGDIDKLSAQALLGPLRNMDDTGIISGTLNDVMMRKQKGVMDHALLNYCLKDSRIPPPRKLSKHQVDYLNRLIKLATTFTFKRGTQHLVDGLADALKKSPKVKVLTNSEVKNMSRISSSDGIYVTSHDGNRGTYDRVIASFPTPALAKALESTNHPGQTLPHKTISKLKQHDYAATVMVVNLYYPNLKKEDFNGFGYLIPRSVPFDQNPECALGVLFASASSSGLSFQPDDPFNPTELHQDTAKGVKLTVMFGGHYWDDWKQSDYPDHDTSVKMARDLLKRHIGITDAPTLTRANLQQNAIPQYTVGHVDRMYDLSKTVQEEFNKRLVIAGNWYSGVSVNDCVRQGLLAATYGVGSRTLDQDPHLSGAWRDYNFWDWDLEGGIPTAPVAFYGS</sequence>
<evidence type="ECO:0000256" key="6">
    <source>
        <dbReference type="ARBA" id="ARBA00022827"/>
    </source>
</evidence>
<keyword evidence="9 11" id="KW-0627">Porphyrin biosynthesis</keyword>
<evidence type="ECO:0000256" key="8">
    <source>
        <dbReference type="ARBA" id="ARBA00023133"/>
    </source>
</evidence>
<dbReference type="Proteomes" id="UP001149165">
    <property type="component" value="Unassembled WGS sequence"/>
</dbReference>
<dbReference type="SUPFAM" id="SSF51905">
    <property type="entry name" value="FAD/NAD(P)-binding domain"/>
    <property type="match status" value="1"/>
</dbReference>
<dbReference type="EMBL" id="JAPQKH010000006">
    <property type="protein sequence ID" value="KAJ5093242.1"/>
    <property type="molecule type" value="Genomic_DNA"/>
</dbReference>
<dbReference type="InterPro" id="IPR004572">
    <property type="entry name" value="Protoporphyrinogen_oxidase"/>
</dbReference>
<feature type="domain" description="Amine oxidase" evidence="12">
    <location>
        <begin position="37"/>
        <end position="564"/>
    </location>
</feature>
<dbReference type="NCBIfam" id="TIGR00562">
    <property type="entry name" value="proto_IX_ox"/>
    <property type="match status" value="1"/>
</dbReference>
<dbReference type="EC" id="1.3.3.4" evidence="4 11"/>
<dbReference type="GO" id="GO:0006782">
    <property type="term" value="P:protoporphyrinogen IX biosynthetic process"/>
    <property type="evidence" value="ECO:0007669"/>
    <property type="project" value="UniProtKB-UniRule"/>
</dbReference>
<dbReference type="InterPro" id="IPR036188">
    <property type="entry name" value="FAD/NAD-bd_sf"/>
</dbReference>
<comment type="similarity">
    <text evidence="3 11">Belongs to the protoporphyrinogen/coproporphyrinogen oxidase family. Protoporphyrinogen oxidase subfamily.</text>
</comment>
<evidence type="ECO:0000256" key="2">
    <source>
        <dbReference type="ARBA" id="ARBA00005073"/>
    </source>
</evidence>
<evidence type="ECO:0000256" key="4">
    <source>
        <dbReference type="ARBA" id="ARBA00012867"/>
    </source>
</evidence>
<dbReference type="GO" id="GO:0005743">
    <property type="term" value="C:mitochondrial inner membrane"/>
    <property type="evidence" value="ECO:0007669"/>
    <property type="project" value="UniProtKB-SubCell"/>
</dbReference>